<dbReference type="STRING" id="356305.SAMN05421841_4262"/>
<dbReference type="EMBL" id="FOIU01000007">
    <property type="protein sequence ID" value="SEW49639.1"/>
    <property type="molecule type" value="Genomic_DNA"/>
</dbReference>
<reference evidence="2" key="1">
    <citation type="submission" date="2016-10" db="EMBL/GenBank/DDBJ databases">
        <authorList>
            <person name="Varghese N."/>
            <person name="Submissions S."/>
        </authorList>
    </citation>
    <scope>NUCLEOTIDE SEQUENCE [LARGE SCALE GENOMIC DNA]</scope>
    <source>
        <strain evidence="2">DSM 17724</strain>
    </source>
</reference>
<sequence length="398" mass="45335">MNSNNNNSSSPMASGDYIGYSKVVKTEKDAQNNINSSIERNYSNIPDFHYFFQEGVIPINMPSTKSPNSTENGKVLSEVVYDSSMNKIQQTDNTYSEVYSNVYYGTSLSRNSRSVWNFVSVNSSLIPQQHGVTVLGYYPIFSKESLLTQSIKKEYLNNKIFTTQTSFGYNTYNNLKEESTTLPNGEVDRVYLSYALDLYQLNLYNANMHSIPLQKVIYRNQDYSAFRTKYDDTSHLNPTSVQETSQVQPPNYIAEAKTVINYTLYDNKGNLLEYTDGQNIPTTIVWGYNQTLPIAKIVGAFYSSISQFLQDIINKSNLDTDTTSEQTLIDALDELRKKPEMSNYQITTYTHNPLVGVTSITPPSGIRETYIYDSSNRLKQVIDSNGKILKENEYNYKH</sequence>
<dbReference type="OrthoDB" id="9814627at2"/>
<dbReference type="Proteomes" id="UP000199469">
    <property type="component" value="Unassembled WGS sequence"/>
</dbReference>
<evidence type="ECO:0000313" key="2">
    <source>
        <dbReference type="Proteomes" id="UP000199469"/>
    </source>
</evidence>
<accession>A0A1I0S6H5</accession>
<name>A0A1I0S6H5_9FLAO</name>
<dbReference type="AlphaFoldDB" id="A0A1I0S6H5"/>
<proteinExistence type="predicted"/>
<evidence type="ECO:0008006" key="3">
    <source>
        <dbReference type="Google" id="ProtNLM"/>
    </source>
</evidence>
<gene>
    <name evidence="1" type="ORF">SAMN05421841_4262</name>
</gene>
<keyword evidence="2" id="KW-1185">Reference proteome</keyword>
<protein>
    <recommendedName>
        <fullName evidence="3">YD repeat-containing protein</fullName>
    </recommendedName>
</protein>
<organism evidence="1 2">
    <name type="scientific">Chryseobacterium wanjuense</name>
    <dbReference type="NCBI Taxonomy" id="356305"/>
    <lineage>
        <taxon>Bacteria</taxon>
        <taxon>Pseudomonadati</taxon>
        <taxon>Bacteroidota</taxon>
        <taxon>Flavobacteriia</taxon>
        <taxon>Flavobacteriales</taxon>
        <taxon>Weeksellaceae</taxon>
        <taxon>Chryseobacterium group</taxon>
        <taxon>Chryseobacterium</taxon>
    </lineage>
</organism>
<evidence type="ECO:0000313" key="1">
    <source>
        <dbReference type="EMBL" id="SEW49639.1"/>
    </source>
</evidence>